<gene>
    <name evidence="3" type="ORF">CEN89_49</name>
</gene>
<evidence type="ECO:0000313" key="3">
    <source>
        <dbReference type="EMBL" id="TSC93512.1"/>
    </source>
</evidence>
<evidence type="ECO:0000259" key="2">
    <source>
        <dbReference type="Pfam" id="PF16472"/>
    </source>
</evidence>
<keyword evidence="1" id="KW-0472">Membrane</keyword>
<sequence>MNKVKIIIVALIAVLLMALIALAVFWLRAKKSQPQTPNDIVDVLPNLSDSAKKIFDEQINSYCIDNSQNTFYFSTNGEPAKIQKLALDNPAGGQAETIFVSDKINYVSNLQCSRNFLLFEAQDLGSPEQIGDNVIYPSKSYYLSILSPQPRKFNDSIENKKILDQDQAVFHYLDEKNNYLGKINFATGETQKIIDTEFDFIELLPVANQLFFYSVPSEAGSFTHIYRVDEKQPAASQIDQFDDLVSAAVVDSDHLLLVRSNTSSLYQISNQKFTDINNHTCQIAKKYNDWLYCVDQPTEKFTLAQINLSDQQTNQYQFNKQILSIGIIGDNIYIVAIDGLYLFNNN</sequence>
<protein>
    <recommendedName>
        <fullName evidence="2">Prolow-density lipoprotein receptor-related protein 1-like beta-propeller domain-containing protein</fullName>
    </recommendedName>
</protein>
<reference evidence="3 4" key="1">
    <citation type="submission" date="2017-07" db="EMBL/GenBank/DDBJ databases">
        <title>Mechanisms for carbon and nitrogen cycling indicate functional differentiation within the Candidate Phyla Radiation.</title>
        <authorList>
            <person name="Danczak R.E."/>
            <person name="Johnston M.D."/>
            <person name="Kenah C."/>
            <person name="Slattery M."/>
            <person name="Wrighton K.C."/>
            <person name="Wilkins M.J."/>
        </authorList>
    </citation>
    <scope>NUCLEOTIDE SEQUENCE [LARGE SCALE GENOMIC DNA]</scope>
    <source>
        <strain evidence="3">Licking1014_7</strain>
    </source>
</reference>
<accession>A0A554LKW9</accession>
<dbReference type="AlphaFoldDB" id="A0A554LKW9"/>
<feature type="domain" description="Prolow-density lipoprotein receptor-related protein 1-like beta-propeller" evidence="2">
    <location>
        <begin position="172"/>
        <end position="334"/>
    </location>
</feature>
<feature type="transmembrane region" description="Helical" evidence="1">
    <location>
        <begin position="6"/>
        <end position="27"/>
    </location>
</feature>
<proteinExistence type="predicted"/>
<evidence type="ECO:0000256" key="1">
    <source>
        <dbReference type="SAM" id="Phobius"/>
    </source>
</evidence>
<dbReference type="EMBL" id="VMGK01000001">
    <property type="protein sequence ID" value="TSC93512.1"/>
    <property type="molecule type" value="Genomic_DNA"/>
</dbReference>
<keyword evidence="1" id="KW-1133">Transmembrane helix</keyword>
<dbReference type="Pfam" id="PF16472">
    <property type="entry name" value="DUF5050"/>
    <property type="match status" value="1"/>
</dbReference>
<keyword evidence="1" id="KW-0812">Transmembrane</keyword>
<organism evidence="3 4">
    <name type="scientific">Candidatus Berkelbacteria bacterium Licking1014_7</name>
    <dbReference type="NCBI Taxonomy" id="2017147"/>
    <lineage>
        <taxon>Bacteria</taxon>
        <taxon>Candidatus Berkelbacteria</taxon>
    </lineage>
</organism>
<comment type="caution">
    <text evidence="3">The sequence shown here is derived from an EMBL/GenBank/DDBJ whole genome shotgun (WGS) entry which is preliminary data.</text>
</comment>
<evidence type="ECO:0000313" key="4">
    <source>
        <dbReference type="Proteomes" id="UP000315689"/>
    </source>
</evidence>
<dbReference type="InterPro" id="IPR032485">
    <property type="entry name" value="LRP1-like_beta_prop"/>
</dbReference>
<dbReference type="Proteomes" id="UP000315689">
    <property type="component" value="Unassembled WGS sequence"/>
</dbReference>
<name>A0A554LKW9_9BACT</name>
<dbReference type="SUPFAM" id="SSF69304">
    <property type="entry name" value="Tricorn protease N-terminal domain"/>
    <property type="match status" value="1"/>
</dbReference>